<dbReference type="InterPro" id="IPR036866">
    <property type="entry name" value="RibonucZ/Hydroxyglut_hydro"/>
</dbReference>
<name>A0AAD7ZJ65_DIPPU</name>
<proteinExistence type="inferred from homology"/>
<dbReference type="GO" id="GO:0030488">
    <property type="term" value="P:tRNA methylation"/>
    <property type="evidence" value="ECO:0007669"/>
    <property type="project" value="UniProtKB-UniRule"/>
</dbReference>
<comment type="catalytic activity">
    <reaction evidence="9 10">
        <text>uridine(44) in tRNA(Ser) + S-adenosyl-L-methionine = 2'-O-methyluridine(44) in tRNA(Ser) + S-adenosyl-L-homocysteine + H(+)</text>
        <dbReference type="Rhea" id="RHEA:43100"/>
        <dbReference type="Rhea" id="RHEA-COMP:10339"/>
        <dbReference type="Rhea" id="RHEA-COMP:10340"/>
        <dbReference type="ChEBI" id="CHEBI:15378"/>
        <dbReference type="ChEBI" id="CHEBI:57856"/>
        <dbReference type="ChEBI" id="CHEBI:59789"/>
        <dbReference type="ChEBI" id="CHEBI:65315"/>
        <dbReference type="ChEBI" id="CHEBI:74478"/>
        <dbReference type="EC" id="2.1.1.211"/>
    </reaction>
</comment>
<evidence type="ECO:0000256" key="9">
    <source>
        <dbReference type="ARBA" id="ARBA00047957"/>
    </source>
</evidence>
<evidence type="ECO:0000256" key="1">
    <source>
        <dbReference type="ARBA" id="ARBA00002778"/>
    </source>
</evidence>
<dbReference type="Proteomes" id="UP001233999">
    <property type="component" value="Unassembled WGS sequence"/>
</dbReference>
<comment type="function">
    <text evidence="1">Probable adenosyl-L-methionine (AdoMet)-dependent tRNA (uracil-O(2)-)-methyltransferase.</text>
</comment>
<comment type="caution">
    <text evidence="11">The sequence shown here is derived from an EMBL/GenBank/DDBJ whole genome shotgun (WGS) entry which is preliminary data.</text>
</comment>
<dbReference type="EMBL" id="JASPKZ010008117">
    <property type="protein sequence ID" value="KAJ9580868.1"/>
    <property type="molecule type" value="Genomic_DNA"/>
</dbReference>
<keyword evidence="5 10" id="KW-0489">Methyltransferase</keyword>
<dbReference type="GO" id="GO:0005737">
    <property type="term" value="C:cytoplasm"/>
    <property type="evidence" value="ECO:0007669"/>
    <property type="project" value="UniProtKB-SubCell"/>
</dbReference>
<evidence type="ECO:0000256" key="4">
    <source>
        <dbReference type="ARBA" id="ARBA00022490"/>
    </source>
</evidence>
<dbReference type="GO" id="GO:0141101">
    <property type="term" value="F:tRNA(Ser) (uridine(44)-2'-O-)-methyltransferase activity"/>
    <property type="evidence" value="ECO:0007669"/>
    <property type="project" value="UniProtKB-EC"/>
</dbReference>
<accession>A0AAD7ZJ65</accession>
<evidence type="ECO:0000256" key="5">
    <source>
        <dbReference type="ARBA" id="ARBA00022603"/>
    </source>
</evidence>
<evidence type="ECO:0000256" key="2">
    <source>
        <dbReference type="ARBA" id="ARBA00004496"/>
    </source>
</evidence>
<keyword evidence="4 10" id="KW-0963">Cytoplasm</keyword>
<evidence type="ECO:0000256" key="6">
    <source>
        <dbReference type="ARBA" id="ARBA00022679"/>
    </source>
</evidence>
<sequence>MAYEVHILFEGYSKTTEEGMIANCSCTLIKGNKLVIVDTMTPWDKSLIVEKLNSLGVACDDIDYVSYKQHILETDPQRIQQIIERALEDASWVMKKYASSHPRSDALDGRRKVTMLSSVIHSETSATLQQFWRAIDIWNTNPHVVNRRLCGAISMFTGKLLDQHENLVSKIRAACVEVNSSTTNVEIMQILHLAGINIHITSDLYDNGIYIMIKKLMPRNSDKFNECLELFHAPDKLQNEVLFVGLKDEAEGPTLIPCFPYSFSYVEGKTEIHLKYRTDNEFESASKDWLKLQLFPKIIKWAESAVMSSEDSGLVKSLGLVDIVKYNQLYQHLKKKYGPEMVKIWPENTDPLKFVYEDVAIATYLLLLWEQERIDKGTPDVYQTFVDLGCGNGLLVHILTSEGHRGVGLDVRKRAIWDVYPSTTKLEVRSIVPSAESLFPDTDWLIGNHSDELTPWIPVIAARSSYNCRFFLLPCCSYEFNGQKYQRTDSSRSQYEDYLEYIHQLCISCGYVTKTDRLKIPSTKRICFVGCDRNFSPEDYERIDKGIQSLIDSTVSTGEQSQGSVNCRNSNWSQDFKPRENIERVRNCTQLDKVLIQDIVSTIAKELLSKKDPTVINVNNEEKSWNKGGLINIGDLVTVIPNEKLKKLKNECGGLQTLLKNNGNIFLVKQGQVQLKMPSVQIQKRKVRPSYKNRQNFNIEAMKKQKPCWFNINHPDGCPLSENDCLYKH</sequence>
<protein>
    <recommendedName>
        <fullName evidence="10">tRNA (uracil-O(2)-)-methyltransferase</fullName>
        <ecNumber evidence="10">2.1.1.211</ecNumber>
    </recommendedName>
</protein>
<keyword evidence="6 10" id="KW-0808">Transferase</keyword>
<dbReference type="SUPFAM" id="SSF53335">
    <property type="entry name" value="S-adenosyl-L-methionine-dependent methyltransferases"/>
    <property type="match status" value="1"/>
</dbReference>
<evidence type="ECO:0000256" key="3">
    <source>
        <dbReference type="ARBA" id="ARBA00009056"/>
    </source>
</evidence>
<dbReference type="EC" id="2.1.1.211" evidence="10"/>
<dbReference type="PANTHER" id="PTHR21210">
    <property type="entry name" value="TRNA (URACIL-O(2)-)-METHYLTRANSFERASE-RELATED"/>
    <property type="match status" value="1"/>
</dbReference>
<comment type="subcellular location">
    <subcellularLocation>
        <location evidence="2 10">Cytoplasm</location>
    </subcellularLocation>
</comment>
<evidence type="ECO:0000256" key="8">
    <source>
        <dbReference type="ARBA" id="ARBA00022694"/>
    </source>
</evidence>
<keyword evidence="12" id="KW-1185">Reference proteome</keyword>
<evidence type="ECO:0000256" key="10">
    <source>
        <dbReference type="RuleBase" id="RU368004"/>
    </source>
</evidence>
<keyword evidence="7 10" id="KW-0949">S-adenosyl-L-methionine</keyword>
<reference evidence="11" key="2">
    <citation type="submission" date="2023-05" db="EMBL/GenBank/DDBJ databases">
        <authorList>
            <person name="Fouks B."/>
        </authorList>
    </citation>
    <scope>NUCLEOTIDE SEQUENCE</scope>
    <source>
        <strain evidence="11">Stay&amp;Tobe</strain>
        <tissue evidence="11">Testes</tissue>
    </source>
</reference>
<dbReference type="InterPro" id="IPR011671">
    <property type="entry name" value="tRNA_uracil_MeTrfase"/>
</dbReference>
<gene>
    <name evidence="11" type="ORF">L9F63_023956</name>
</gene>
<dbReference type="Pfam" id="PF07757">
    <property type="entry name" value="AdoMet_MTase"/>
    <property type="match status" value="1"/>
</dbReference>
<dbReference type="PANTHER" id="PTHR21210:SF0">
    <property type="entry name" value="TRNA (URACIL-O(2)-)-METHYLTRANSFERASE-RELATED"/>
    <property type="match status" value="1"/>
</dbReference>
<evidence type="ECO:0000313" key="11">
    <source>
        <dbReference type="EMBL" id="KAJ9580868.1"/>
    </source>
</evidence>
<evidence type="ECO:0000256" key="7">
    <source>
        <dbReference type="ARBA" id="ARBA00022691"/>
    </source>
</evidence>
<keyword evidence="8 10" id="KW-0819">tRNA processing</keyword>
<dbReference type="InterPro" id="IPR029063">
    <property type="entry name" value="SAM-dependent_MTases_sf"/>
</dbReference>
<dbReference type="Gene3D" id="3.60.15.10">
    <property type="entry name" value="Ribonuclease Z/Hydroxyacylglutathione hydrolase-like"/>
    <property type="match status" value="1"/>
</dbReference>
<reference evidence="11" key="1">
    <citation type="journal article" date="2023" name="IScience">
        <title>Live-bearing cockroach genome reveals convergent evolutionary mechanisms linked to viviparity in insects and beyond.</title>
        <authorList>
            <person name="Fouks B."/>
            <person name="Harrison M.C."/>
            <person name="Mikhailova A.A."/>
            <person name="Marchal E."/>
            <person name="English S."/>
            <person name="Carruthers M."/>
            <person name="Jennings E.C."/>
            <person name="Chiamaka E.L."/>
            <person name="Frigard R.A."/>
            <person name="Pippel M."/>
            <person name="Attardo G.M."/>
            <person name="Benoit J.B."/>
            <person name="Bornberg-Bauer E."/>
            <person name="Tobe S.S."/>
        </authorList>
    </citation>
    <scope>NUCLEOTIDE SEQUENCE</scope>
    <source>
        <strain evidence="11">Stay&amp;Tobe</strain>
    </source>
</reference>
<comment type="similarity">
    <text evidence="3 10">Belongs to the TRM44 family.</text>
</comment>
<comment type="function">
    <text evidence="10">Adenosyl-L-methionine (AdoMet)-dependent tRNA (uracil-O(2)-)-methyltransferase.</text>
</comment>
<evidence type="ECO:0000313" key="12">
    <source>
        <dbReference type="Proteomes" id="UP001233999"/>
    </source>
</evidence>
<organism evidence="11 12">
    <name type="scientific">Diploptera punctata</name>
    <name type="common">Pacific beetle cockroach</name>
    <dbReference type="NCBI Taxonomy" id="6984"/>
    <lineage>
        <taxon>Eukaryota</taxon>
        <taxon>Metazoa</taxon>
        <taxon>Ecdysozoa</taxon>
        <taxon>Arthropoda</taxon>
        <taxon>Hexapoda</taxon>
        <taxon>Insecta</taxon>
        <taxon>Pterygota</taxon>
        <taxon>Neoptera</taxon>
        <taxon>Polyneoptera</taxon>
        <taxon>Dictyoptera</taxon>
        <taxon>Blattodea</taxon>
        <taxon>Blaberoidea</taxon>
        <taxon>Blaberidae</taxon>
        <taxon>Diplopterinae</taxon>
        <taxon>Diploptera</taxon>
    </lineage>
</organism>
<dbReference type="AlphaFoldDB" id="A0AAD7ZJ65"/>